<organism evidence="2 3">
    <name type="scientific">Aureispira anguillae</name>
    <dbReference type="NCBI Taxonomy" id="2864201"/>
    <lineage>
        <taxon>Bacteria</taxon>
        <taxon>Pseudomonadati</taxon>
        <taxon>Bacteroidota</taxon>
        <taxon>Saprospiria</taxon>
        <taxon>Saprospirales</taxon>
        <taxon>Saprospiraceae</taxon>
        <taxon>Aureispira</taxon>
    </lineage>
</organism>
<keyword evidence="1" id="KW-0812">Transmembrane</keyword>
<accession>A0A916DVC5</accession>
<keyword evidence="1" id="KW-0472">Membrane</keyword>
<evidence type="ECO:0000313" key="2">
    <source>
        <dbReference type="EMBL" id="BDS14226.1"/>
    </source>
</evidence>
<name>A0A916DVC5_9BACT</name>
<reference evidence="2" key="1">
    <citation type="submission" date="2022-09" db="EMBL/GenBank/DDBJ databases">
        <title>Aureispira anguillicida sp. nov., isolated from Leptocephalus of Japanese eel Anguilla japonica.</title>
        <authorList>
            <person name="Yuasa K."/>
            <person name="Mekata T."/>
            <person name="Ikunari K."/>
        </authorList>
    </citation>
    <scope>NUCLEOTIDE SEQUENCE</scope>
    <source>
        <strain evidence="2">EL160426</strain>
    </source>
</reference>
<protein>
    <submittedName>
        <fullName evidence="2">Uncharacterized protein</fullName>
    </submittedName>
</protein>
<dbReference type="AlphaFoldDB" id="A0A916DVC5"/>
<gene>
    <name evidence="2" type="ORF">AsAng_0050050</name>
</gene>
<dbReference type="KEGG" id="aup:AsAng_0050050"/>
<feature type="transmembrane region" description="Helical" evidence="1">
    <location>
        <begin position="12"/>
        <end position="27"/>
    </location>
</feature>
<sequence>MLKHHKNNKLYLLWGTILHFLWVNNFFKKNAKKIKK</sequence>
<dbReference type="Proteomes" id="UP001060919">
    <property type="component" value="Chromosome"/>
</dbReference>
<keyword evidence="3" id="KW-1185">Reference proteome</keyword>
<evidence type="ECO:0000313" key="3">
    <source>
        <dbReference type="Proteomes" id="UP001060919"/>
    </source>
</evidence>
<proteinExistence type="predicted"/>
<dbReference type="EMBL" id="AP026867">
    <property type="protein sequence ID" value="BDS14226.1"/>
    <property type="molecule type" value="Genomic_DNA"/>
</dbReference>
<keyword evidence="1" id="KW-1133">Transmembrane helix</keyword>
<evidence type="ECO:0000256" key="1">
    <source>
        <dbReference type="SAM" id="Phobius"/>
    </source>
</evidence>